<protein>
    <submittedName>
        <fullName evidence="1">Uncharacterized protein</fullName>
    </submittedName>
</protein>
<dbReference type="Pfam" id="PF11951">
    <property type="entry name" value="Fungal_trans_2"/>
    <property type="match status" value="1"/>
</dbReference>
<dbReference type="Proteomes" id="UP000701801">
    <property type="component" value="Unassembled WGS sequence"/>
</dbReference>
<proteinExistence type="predicted"/>
<sequence>MWAMQVSKDQGNLRDKIFVVLRDTEIHQCDLGYHCGQCVRGQWNCTREVPKLKNINAFGMGRFKLSTGTSKIRPEFDFTSDPKRAILAVTPHLSEALDSRALCYFRASFVVGQLRSFVYLEDFYQNGRDMSDCLSLSIQSVGIACLARNSHSQELEAVARKTYASALQSLNKSLSSHKLTKQDSTLSSVMVLNHFEGLLPSKNSTTQALSSHLQGASALLKIRGPEHFRSRIGLDLFAHFTSYITLICAQHELPIPAEYLEQET</sequence>
<keyword evidence="2" id="KW-1185">Reference proteome</keyword>
<evidence type="ECO:0000313" key="1">
    <source>
        <dbReference type="EMBL" id="CAG8982724.1"/>
    </source>
</evidence>
<dbReference type="InterPro" id="IPR053175">
    <property type="entry name" value="DHMBA_Reg_Transcription_Factor"/>
</dbReference>
<organism evidence="1 2">
    <name type="scientific">Hymenoscyphus albidus</name>
    <dbReference type="NCBI Taxonomy" id="595503"/>
    <lineage>
        <taxon>Eukaryota</taxon>
        <taxon>Fungi</taxon>
        <taxon>Dikarya</taxon>
        <taxon>Ascomycota</taxon>
        <taxon>Pezizomycotina</taxon>
        <taxon>Leotiomycetes</taxon>
        <taxon>Helotiales</taxon>
        <taxon>Helotiaceae</taxon>
        <taxon>Hymenoscyphus</taxon>
    </lineage>
</organism>
<dbReference type="PANTHER" id="PTHR38791">
    <property type="entry name" value="ZN(II)2CYS6 TRANSCRIPTION FACTOR (EUROFUNG)-RELATED-RELATED"/>
    <property type="match status" value="1"/>
</dbReference>
<dbReference type="InterPro" id="IPR021858">
    <property type="entry name" value="Fun_TF"/>
</dbReference>
<dbReference type="AlphaFoldDB" id="A0A9N9QC32"/>
<dbReference type="EMBL" id="CAJVRM010000684">
    <property type="protein sequence ID" value="CAG8982724.1"/>
    <property type="molecule type" value="Genomic_DNA"/>
</dbReference>
<comment type="caution">
    <text evidence="1">The sequence shown here is derived from an EMBL/GenBank/DDBJ whole genome shotgun (WGS) entry which is preliminary data.</text>
</comment>
<evidence type="ECO:0000313" key="2">
    <source>
        <dbReference type="Proteomes" id="UP000701801"/>
    </source>
</evidence>
<name>A0A9N9QC32_9HELO</name>
<dbReference type="OrthoDB" id="5429770at2759"/>
<accession>A0A9N9QC32</accession>
<reference evidence="1" key="1">
    <citation type="submission" date="2021-07" db="EMBL/GenBank/DDBJ databases">
        <authorList>
            <person name="Durling M."/>
        </authorList>
    </citation>
    <scope>NUCLEOTIDE SEQUENCE</scope>
</reference>
<gene>
    <name evidence="1" type="ORF">HYALB_00001005</name>
</gene>